<dbReference type="AlphaFoldDB" id="A0A2N3KXT1"/>
<dbReference type="Gene3D" id="1.10.1130.10">
    <property type="entry name" value="Flavocytochrome C3, Chain A"/>
    <property type="match status" value="1"/>
</dbReference>
<sequence>MSYWGKLRAIVLAGAASCVATLAIAQTCETALRDTPMVPTDLALCQSLSETVRHPGALPLNEYEAALSQFFNNWCHRDTASGWVRDKYVRDTGPYTAARVAGQNGALWDGTYHGTHAPVVIWYSPDMVTWLEKNRPTGKAHPDPQAAIPDGAMMVKEMYPEPAAACAKYDPNYLFPTSGAAIMVRDAQGSKDGWFWGWYGWPGEGWAPDWPAGESNAPPNMGFGQYCVNCHGSAHDLTFAEERNMEGHPGQPEVFLSQDFFAGQYIGTGAVPRTGMKATATAAASSATGMATGGSAGAAAADDDMGDDIHSLRAHMEARPVPHGQKRAEPLQELLALLRKADRFGAVPDHSFIMPSQTYDNVWMPAKGPSPQSQYLTSDQCTGCHDAGSTGLQFDMTMPDPESDKLLNLSPYATWRSSPMGLAGRDPIFFAQMASETQTFHHDQADLVQTTCLGCHGILGQRQFQIDHATDNAGDCGVFDRDIVNAVPYPPENPSAGHASYGALARDGISCMACHQMVLGKEATEKYANDPQNACVLKRQELINADNTGFGKTFTGSFLVGPAGKLFGPFDKPQTHPMDYTLGIKPEKGDAISTSEMCGTCHTVHLPVLHDGKTIAHVYEQTTYAEWAFSAYRTGTTIDGPLPGGAGSVPETCQDCHMPSGDEGGTFKSKIASIQEFSNFPAAANTFAPGDIDLEQREGFAKHTLVGLNLFLVKMFQQFPDIMGVPTADPMMNSKKAIDPLELTARAINQQAENDTVSISLGDEPVIANGKLSAMVSIASHTGHKFPSGVGFRRAFVNFEVLDASDKVIWASGRVNKAGVLVDQNHKPITGELWWDESCNARIEPEKRLHQPHYEVITSQNQTQIYQELVSTPPLDGSQFACGHNVRPQGELTTSFLSICAEVKDNRLPPPGYLGLAERTEISKALGAGVDLAEDAGFTAVGTDPDYMGPTEQGGDSLRYEISLKEIDGTPAKLRARLYYQATPPFYLQDRFCTAKGDDTDRLAYLAQYLNLDGTKAENWALKLVDTGPVDIAKQ</sequence>
<gene>
    <name evidence="3" type="ORF">COO20_04225</name>
</gene>
<protein>
    <submittedName>
        <fullName evidence="3">Uncharacterized protein</fullName>
    </submittedName>
</protein>
<dbReference type="OrthoDB" id="9779283at2"/>
<dbReference type="SUPFAM" id="SSF48695">
    <property type="entry name" value="Multiheme cytochromes"/>
    <property type="match status" value="1"/>
</dbReference>
<evidence type="ECO:0000313" key="3">
    <source>
        <dbReference type="EMBL" id="PKR55385.1"/>
    </source>
</evidence>
<evidence type="ECO:0000256" key="2">
    <source>
        <dbReference type="SAM" id="SignalP"/>
    </source>
</evidence>
<evidence type="ECO:0000256" key="1">
    <source>
        <dbReference type="ARBA" id="ARBA00022729"/>
    </source>
</evidence>
<dbReference type="RefSeq" id="WP_101264433.1">
    <property type="nucleotide sequence ID" value="NZ_NWTK01000002.1"/>
</dbReference>
<name>A0A2N3KXT1_9PROT</name>
<dbReference type="InterPro" id="IPR051829">
    <property type="entry name" value="Multiheme_Cytochr_ET"/>
</dbReference>
<accession>A0A2N3KXT1</accession>
<reference evidence="3 4" key="1">
    <citation type="submission" date="2017-09" db="EMBL/GenBank/DDBJ databases">
        <title>Biodiversity and function of Thalassospira species in the particle-attached aromatic-hydrocarbon-degrading consortia from the surface seawater of the South China Sea.</title>
        <authorList>
            <person name="Dong C."/>
            <person name="Liu R."/>
            <person name="Shao Z."/>
        </authorList>
    </citation>
    <scope>NUCLEOTIDE SEQUENCE [LARGE SCALE GENOMIC DNA]</scope>
    <source>
        <strain evidence="3 4">CSC1P2</strain>
    </source>
</reference>
<feature type="chain" id="PRO_5014975639" evidence="2">
    <location>
        <begin position="26"/>
        <end position="1035"/>
    </location>
</feature>
<dbReference type="Proteomes" id="UP000233597">
    <property type="component" value="Unassembled WGS sequence"/>
</dbReference>
<dbReference type="InterPro" id="IPR038142">
    <property type="entry name" value="Cytochrome_P460_sp"/>
</dbReference>
<keyword evidence="1 2" id="KW-0732">Signal</keyword>
<comment type="caution">
    <text evidence="3">The sequence shown here is derived from an EMBL/GenBank/DDBJ whole genome shotgun (WGS) entry which is preliminary data.</text>
</comment>
<feature type="signal peptide" evidence="2">
    <location>
        <begin position="1"/>
        <end position="25"/>
    </location>
</feature>
<dbReference type="PANTHER" id="PTHR35038:SF8">
    <property type="entry name" value="C-TYPE POLYHEME CYTOCHROME OMCC"/>
    <property type="match status" value="1"/>
</dbReference>
<proteinExistence type="predicted"/>
<dbReference type="PANTHER" id="PTHR35038">
    <property type="entry name" value="DISSIMILATORY SULFITE REDUCTASE SIRA"/>
    <property type="match status" value="1"/>
</dbReference>
<dbReference type="Gene3D" id="3.50.70.20">
    <property type="entry name" value="Cytochrome P460"/>
    <property type="match status" value="1"/>
</dbReference>
<dbReference type="InterPro" id="IPR036280">
    <property type="entry name" value="Multihaem_cyt_sf"/>
</dbReference>
<dbReference type="EMBL" id="NWTK01000002">
    <property type="protein sequence ID" value="PKR55385.1"/>
    <property type="molecule type" value="Genomic_DNA"/>
</dbReference>
<organism evidence="3 4">
    <name type="scientific">Thalassospira marina</name>
    <dbReference type="NCBI Taxonomy" id="2048283"/>
    <lineage>
        <taxon>Bacteria</taxon>
        <taxon>Pseudomonadati</taxon>
        <taxon>Pseudomonadota</taxon>
        <taxon>Alphaproteobacteria</taxon>
        <taxon>Rhodospirillales</taxon>
        <taxon>Thalassospiraceae</taxon>
        <taxon>Thalassospira</taxon>
    </lineage>
</organism>
<evidence type="ECO:0000313" key="4">
    <source>
        <dbReference type="Proteomes" id="UP000233597"/>
    </source>
</evidence>